<dbReference type="InterPro" id="IPR013083">
    <property type="entry name" value="Znf_RING/FYVE/PHD"/>
</dbReference>
<name>A0ABY8UN28_TETOB</name>
<evidence type="ECO:0000256" key="1">
    <source>
        <dbReference type="ARBA" id="ARBA00022723"/>
    </source>
</evidence>
<evidence type="ECO:0000313" key="5">
    <source>
        <dbReference type="EMBL" id="WIA22957.1"/>
    </source>
</evidence>
<keyword evidence="3" id="KW-0862">Zinc</keyword>
<dbReference type="SMART" id="SM00744">
    <property type="entry name" value="RINGv"/>
    <property type="match status" value="1"/>
</dbReference>
<evidence type="ECO:0000256" key="2">
    <source>
        <dbReference type="ARBA" id="ARBA00022771"/>
    </source>
</evidence>
<evidence type="ECO:0000313" key="6">
    <source>
        <dbReference type="Proteomes" id="UP001244341"/>
    </source>
</evidence>
<dbReference type="Pfam" id="PF12906">
    <property type="entry name" value="RINGv"/>
    <property type="match status" value="1"/>
</dbReference>
<organism evidence="5 6">
    <name type="scientific">Tetradesmus obliquus</name>
    <name type="common">Green alga</name>
    <name type="synonym">Acutodesmus obliquus</name>
    <dbReference type="NCBI Taxonomy" id="3088"/>
    <lineage>
        <taxon>Eukaryota</taxon>
        <taxon>Viridiplantae</taxon>
        <taxon>Chlorophyta</taxon>
        <taxon>core chlorophytes</taxon>
        <taxon>Chlorophyceae</taxon>
        <taxon>CS clade</taxon>
        <taxon>Sphaeropleales</taxon>
        <taxon>Scenedesmaceae</taxon>
        <taxon>Tetradesmus</taxon>
    </lineage>
</organism>
<dbReference type="PANTHER" id="PTHR46347">
    <property type="entry name" value="RING/FYVE/PHD ZINC FINGER SUPERFAMILY PROTEIN"/>
    <property type="match status" value="1"/>
</dbReference>
<keyword evidence="2" id="KW-0863">Zinc-finger</keyword>
<sequence length="130" mass="14413">MGSSAAAAGSSSIGTCRICFEQDGIDKPEDAANPLITPCQCTGSSKYVHRLCLKQWREKKHRSDAFFQCEVCQYRYRYRRLWWSHLLGHQNTLTALFMAGLSKAQQLVENVQLDGKGGKEVSKAATAAKA</sequence>
<accession>A0ABY8UN28</accession>
<dbReference type="SUPFAM" id="SSF57850">
    <property type="entry name" value="RING/U-box"/>
    <property type="match status" value="1"/>
</dbReference>
<proteinExistence type="predicted"/>
<dbReference type="Gene3D" id="3.30.40.10">
    <property type="entry name" value="Zinc/RING finger domain, C3HC4 (zinc finger)"/>
    <property type="match status" value="1"/>
</dbReference>
<reference evidence="5 6" key="1">
    <citation type="submission" date="2023-05" db="EMBL/GenBank/DDBJ databases">
        <title>A 100% complete, gapless, phased diploid assembly of the Scenedesmus obliquus UTEX 3031 genome.</title>
        <authorList>
            <person name="Biondi T.C."/>
            <person name="Hanschen E.R."/>
            <person name="Kwon T."/>
            <person name="Eng W."/>
            <person name="Kruse C.P.S."/>
            <person name="Koehler S.I."/>
            <person name="Kunde Y."/>
            <person name="Gleasner C.D."/>
            <person name="You Mak K.T."/>
            <person name="Polle J."/>
            <person name="Hovde B.T."/>
            <person name="Starkenburg S.R."/>
        </authorList>
    </citation>
    <scope>NUCLEOTIDE SEQUENCE [LARGE SCALE GENOMIC DNA]</scope>
    <source>
        <strain evidence="5 6">DOE0152z</strain>
    </source>
</reference>
<dbReference type="PANTHER" id="PTHR46347:SF1">
    <property type="entry name" value="RING_FYVE_PHD ZINC FINGER SUPERFAMILY PROTEIN"/>
    <property type="match status" value="1"/>
</dbReference>
<keyword evidence="6" id="KW-1185">Reference proteome</keyword>
<protein>
    <recommendedName>
        <fullName evidence="4">RING-CH-type domain-containing protein</fullName>
    </recommendedName>
</protein>
<evidence type="ECO:0000256" key="3">
    <source>
        <dbReference type="ARBA" id="ARBA00022833"/>
    </source>
</evidence>
<feature type="domain" description="RING-CH-type" evidence="4">
    <location>
        <begin position="15"/>
        <end position="73"/>
    </location>
</feature>
<dbReference type="EMBL" id="CP126222">
    <property type="protein sequence ID" value="WIA22957.1"/>
    <property type="molecule type" value="Genomic_DNA"/>
</dbReference>
<keyword evidence="1" id="KW-0479">Metal-binding</keyword>
<evidence type="ECO:0000259" key="4">
    <source>
        <dbReference type="SMART" id="SM00744"/>
    </source>
</evidence>
<gene>
    <name evidence="5" type="ORF">OEZ85_001321</name>
</gene>
<dbReference type="Proteomes" id="UP001244341">
    <property type="component" value="Chromosome 15b"/>
</dbReference>
<dbReference type="InterPro" id="IPR011016">
    <property type="entry name" value="Znf_RING-CH"/>
</dbReference>
<dbReference type="CDD" id="cd16495">
    <property type="entry name" value="RING_CH-C4HC3_MARCH"/>
    <property type="match status" value="1"/>
</dbReference>